<dbReference type="AlphaFoldDB" id="F1Z3E2"/>
<proteinExistence type="predicted"/>
<dbReference type="HOGENOM" id="CLU_3170880_0_0_5"/>
<organism evidence="1 2">
    <name type="scientific">Novosphingobium nitrogenifigens DSM 19370</name>
    <dbReference type="NCBI Taxonomy" id="983920"/>
    <lineage>
        <taxon>Bacteria</taxon>
        <taxon>Pseudomonadati</taxon>
        <taxon>Pseudomonadota</taxon>
        <taxon>Alphaproteobacteria</taxon>
        <taxon>Sphingomonadales</taxon>
        <taxon>Sphingomonadaceae</taxon>
        <taxon>Novosphingobium</taxon>
    </lineage>
</organism>
<reference evidence="1 2" key="1">
    <citation type="journal article" date="2012" name="J. Bacteriol.">
        <title>Draft Genome Sequence of Novosphingobium nitrogenifigens Y88T.</title>
        <authorList>
            <person name="Strabala T.J."/>
            <person name="Macdonald L."/>
            <person name="Liu V."/>
            <person name="Smit A.M."/>
        </authorList>
    </citation>
    <scope>NUCLEOTIDE SEQUENCE [LARGE SCALE GENOMIC DNA]</scope>
    <source>
        <strain evidence="1 2">DSM 19370</strain>
    </source>
</reference>
<protein>
    <submittedName>
        <fullName evidence="1">Uncharacterized protein</fullName>
    </submittedName>
</protein>
<comment type="caution">
    <text evidence="1">The sequence shown here is derived from an EMBL/GenBank/DDBJ whole genome shotgun (WGS) entry which is preliminary data.</text>
</comment>
<sequence length="47" mass="5286">MPIGFEPGSSGFRWVSFTGSTARSNILIIRAFMQNRRPIMVLRSATK</sequence>
<evidence type="ECO:0000313" key="2">
    <source>
        <dbReference type="Proteomes" id="UP000004728"/>
    </source>
</evidence>
<name>F1Z3E2_9SPHN</name>
<dbReference type="InParanoid" id="F1Z3E2"/>
<gene>
    <name evidence="1" type="ORF">Y88_3374</name>
</gene>
<accession>F1Z3E2</accession>
<dbReference type="STRING" id="983920.Y88_3374"/>
<dbReference type="EMBL" id="AEWJ01000004">
    <property type="protein sequence ID" value="EGD60871.1"/>
    <property type="molecule type" value="Genomic_DNA"/>
</dbReference>
<evidence type="ECO:0000313" key="1">
    <source>
        <dbReference type="EMBL" id="EGD60871.1"/>
    </source>
</evidence>
<keyword evidence="2" id="KW-1185">Reference proteome</keyword>
<dbReference type="Proteomes" id="UP000004728">
    <property type="component" value="Unassembled WGS sequence"/>
</dbReference>